<name>A0A0M0HVH6_9VIBR</name>
<keyword evidence="2 6" id="KW-0479">Metal-binding</keyword>
<dbReference type="STRING" id="171383.AKJ31_18335"/>
<evidence type="ECO:0000256" key="6">
    <source>
        <dbReference type="HAMAP-Rule" id="MF_01246"/>
    </source>
</evidence>
<dbReference type="InterPro" id="IPR011330">
    <property type="entry name" value="Glyco_hydro/deAcase_b/a-brl"/>
</dbReference>
<dbReference type="NCBIfam" id="NF002559">
    <property type="entry name" value="PRK02134.1"/>
    <property type="match status" value="1"/>
</dbReference>
<dbReference type="GO" id="GO:0046872">
    <property type="term" value="F:metal ion binding"/>
    <property type="evidence" value="ECO:0007669"/>
    <property type="project" value="UniProtKB-KW"/>
</dbReference>
<keyword evidence="5 6" id="KW-0119">Carbohydrate metabolism</keyword>
<dbReference type="GO" id="GO:0000272">
    <property type="term" value="P:polysaccharide catabolic process"/>
    <property type="evidence" value="ECO:0007669"/>
    <property type="project" value="InterPro"/>
</dbReference>
<dbReference type="InterPro" id="IPR022948">
    <property type="entry name" value="COD_ChbG_bac"/>
</dbReference>
<dbReference type="PATRIC" id="fig|171383.3.peg.3747"/>
<dbReference type="AlphaFoldDB" id="A0A0M0HVH6"/>
<proteinExistence type="inferred from homology"/>
<keyword evidence="8" id="KW-1185">Reference proteome</keyword>
<comment type="function">
    <text evidence="6">Probably catalyzes the deacetylation of acetylated carbohydrates an important step in the degradation of oligosaccharides.</text>
</comment>
<dbReference type="Proteomes" id="UP000037530">
    <property type="component" value="Unassembled WGS sequence"/>
</dbReference>
<feature type="binding site" evidence="6">
    <location>
        <position position="59"/>
    </location>
    <ligand>
        <name>Mg(2+)</name>
        <dbReference type="ChEBI" id="CHEBI:18420"/>
    </ligand>
</feature>
<evidence type="ECO:0000256" key="5">
    <source>
        <dbReference type="ARBA" id="ARBA00023277"/>
    </source>
</evidence>
<organism evidence="7 8">
    <name type="scientific">Vibrio hepatarius</name>
    <dbReference type="NCBI Taxonomy" id="171383"/>
    <lineage>
        <taxon>Bacteria</taxon>
        <taxon>Pseudomonadati</taxon>
        <taxon>Pseudomonadota</taxon>
        <taxon>Gammaproteobacteria</taxon>
        <taxon>Vibrionales</taxon>
        <taxon>Vibrionaceae</taxon>
        <taxon>Vibrio</taxon>
        <taxon>Vibrio oreintalis group</taxon>
    </lineage>
</organism>
<dbReference type="HAMAP" id="MF_01246">
    <property type="entry name" value="COD"/>
    <property type="match status" value="1"/>
</dbReference>
<dbReference type="GO" id="GO:0019213">
    <property type="term" value="F:deacetylase activity"/>
    <property type="evidence" value="ECO:0007669"/>
    <property type="project" value="TreeGrafter"/>
</dbReference>
<evidence type="ECO:0000313" key="7">
    <source>
        <dbReference type="EMBL" id="KOO06059.1"/>
    </source>
</evidence>
<evidence type="ECO:0000256" key="2">
    <source>
        <dbReference type="ARBA" id="ARBA00022723"/>
    </source>
</evidence>
<feature type="binding site" evidence="6">
    <location>
        <position position="122"/>
    </location>
    <ligand>
        <name>Mg(2+)</name>
        <dbReference type="ChEBI" id="CHEBI:18420"/>
    </ligand>
</feature>
<comment type="caution">
    <text evidence="7">The sequence shown here is derived from an EMBL/GenBank/DDBJ whole genome shotgun (WGS) entry which is preliminary data.</text>
</comment>
<comment type="subunit">
    <text evidence="6">Homodimer.</text>
</comment>
<keyword evidence="3 6" id="KW-0378">Hydrolase</keyword>
<gene>
    <name evidence="7" type="ORF">AKJ31_18335</name>
</gene>
<evidence type="ECO:0000256" key="3">
    <source>
        <dbReference type="ARBA" id="ARBA00022801"/>
    </source>
</evidence>
<keyword evidence="4 6" id="KW-0460">Magnesium</keyword>
<evidence type="ECO:0000256" key="4">
    <source>
        <dbReference type="ARBA" id="ARBA00022842"/>
    </source>
</evidence>
<dbReference type="GO" id="GO:0016811">
    <property type="term" value="F:hydrolase activity, acting on carbon-nitrogen (but not peptide) bonds, in linear amides"/>
    <property type="evidence" value="ECO:0007669"/>
    <property type="project" value="UniProtKB-UniRule"/>
</dbReference>
<dbReference type="InterPro" id="IPR006879">
    <property type="entry name" value="YdjC-like"/>
</dbReference>
<dbReference type="OrthoDB" id="9774177at2"/>
<dbReference type="Gene3D" id="3.20.20.370">
    <property type="entry name" value="Glycoside hydrolase/deacetylase"/>
    <property type="match status" value="1"/>
</dbReference>
<dbReference type="EC" id="3.5.1.-" evidence="6"/>
<dbReference type="PANTHER" id="PTHR31609:SF1">
    <property type="entry name" value="CARBOHYDRATE DEACETYLASE"/>
    <property type="match status" value="1"/>
</dbReference>
<comment type="cofactor">
    <cofactor evidence="1 6">
        <name>Mg(2+)</name>
        <dbReference type="ChEBI" id="CHEBI:18420"/>
    </cofactor>
</comment>
<dbReference type="CDD" id="cd10803">
    <property type="entry name" value="YdjC_EF3048_like"/>
    <property type="match status" value="1"/>
</dbReference>
<comment type="similarity">
    <text evidence="6">Belongs to the YdjC deacetylase family.</text>
</comment>
<accession>A0A0M0HVH6</accession>
<evidence type="ECO:0000313" key="8">
    <source>
        <dbReference type="Proteomes" id="UP000037530"/>
    </source>
</evidence>
<protein>
    <recommendedName>
        <fullName evidence="6">Carbohydrate deacetylase</fullName>
        <ecNumber evidence="6">3.5.1.-</ecNumber>
    </recommendedName>
</protein>
<dbReference type="Pfam" id="PF04794">
    <property type="entry name" value="YdjC"/>
    <property type="match status" value="1"/>
</dbReference>
<evidence type="ECO:0000256" key="1">
    <source>
        <dbReference type="ARBA" id="ARBA00001946"/>
    </source>
</evidence>
<reference evidence="8" key="1">
    <citation type="submission" date="2015-08" db="EMBL/GenBank/DDBJ databases">
        <title>Vibrio galatheae sp. nov., a novel member of the Vibrionaceae family isolated from the Solomon Islands.</title>
        <authorList>
            <person name="Giubergia S."/>
            <person name="Machado H."/>
            <person name="Mateiu R.V."/>
            <person name="Gram L."/>
        </authorList>
    </citation>
    <scope>NUCLEOTIDE SEQUENCE [LARGE SCALE GENOMIC DNA]</scope>
    <source>
        <strain evidence="8">DSM 19134</strain>
    </source>
</reference>
<dbReference type="PANTHER" id="PTHR31609">
    <property type="entry name" value="YDJC DEACETYLASE FAMILY MEMBER"/>
    <property type="match status" value="1"/>
</dbReference>
<sequence length="246" mass="27545">MKVIFNADDFGLTEGVNNGIVRANLEGVVKSTTMLVGMPAEQHAVALAKDLPSLKVGLHLRFTLGKPLTSYAGFTDESGHFLGYNQFWEKETFDAKAVYDECIAQVEHFLSLGLTLSHIDSHHHVHVHPSLLPVVEEVAVKYAVPLRGVDMTDHPTHPTRYKFCHEFYDQGVDLDRLVQQLVDLSQEYQVVEVMCHPAIVDQPLLDGSSYANQREKELSILTDDKLVVLLQRHAIEVTDYSALNVN</sequence>
<dbReference type="SUPFAM" id="SSF88713">
    <property type="entry name" value="Glycoside hydrolase/deacetylase"/>
    <property type="match status" value="1"/>
</dbReference>
<dbReference type="RefSeq" id="WP_053410530.1">
    <property type="nucleotide sequence ID" value="NZ_DAIPHI010000213.1"/>
</dbReference>
<dbReference type="EMBL" id="LHPI01000020">
    <property type="protein sequence ID" value="KOO06059.1"/>
    <property type="molecule type" value="Genomic_DNA"/>
</dbReference>